<reference evidence="2" key="1">
    <citation type="journal article" date="2015" name="Front. Microbiol.">
        <title>Combining genomic sequencing methods to explore viral diversity and reveal potential virus-host interactions.</title>
        <authorList>
            <person name="Chow C.E."/>
            <person name="Winget D.M."/>
            <person name="White R.A.III."/>
            <person name="Hallam S.J."/>
            <person name="Suttle C.A."/>
        </authorList>
    </citation>
    <scope>NUCLEOTIDE SEQUENCE</scope>
    <source>
        <strain evidence="2">Anoxic2_3</strain>
    </source>
</reference>
<protein>
    <submittedName>
        <fullName evidence="2">Uncharacterized protein</fullName>
    </submittedName>
</protein>
<accession>A0A0F7L7F4</accession>
<proteinExistence type="predicted"/>
<keyword evidence="1" id="KW-0812">Transmembrane</keyword>
<name>A0A0F7L7F4_9VIRU</name>
<organism evidence="2">
    <name type="scientific">uncultured marine virus</name>
    <dbReference type="NCBI Taxonomy" id="186617"/>
    <lineage>
        <taxon>Viruses</taxon>
        <taxon>environmental samples</taxon>
    </lineage>
</organism>
<keyword evidence="1" id="KW-1133">Transmembrane helix</keyword>
<keyword evidence="1" id="KW-0472">Membrane</keyword>
<dbReference type="EMBL" id="KR029587">
    <property type="protein sequence ID" value="AKH46921.1"/>
    <property type="molecule type" value="Genomic_DNA"/>
</dbReference>
<evidence type="ECO:0000256" key="1">
    <source>
        <dbReference type="SAM" id="Phobius"/>
    </source>
</evidence>
<feature type="transmembrane region" description="Helical" evidence="1">
    <location>
        <begin position="31"/>
        <end position="49"/>
    </location>
</feature>
<reference evidence="2" key="2">
    <citation type="submission" date="2015-03" db="EMBL/GenBank/DDBJ databases">
        <authorList>
            <person name="Chow C.-E.T."/>
            <person name="Winget D.M."/>
            <person name="White R.A.III."/>
            <person name="Hallam S.J."/>
            <person name="Suttle C.A."/>
        </authorList>
    </citation>
    <scope>NUCLEOTIDE SEQUENCE</scope>
    <source>
        <strain evidence="2">Anoxic2_3</strain>
    </source>
</reference>
<sequence>MEDNMTQKPGIFFKQDPAIDYGVEVHPLERAAYWLAALFVCLVVWRYWWGPALVSLYKSIMGAF</sequence>
<evidence type="ECO:0000313" key="2">
    <source>
        <dbReference type="EMBL" id="AKH46921.1"/>
    </source>
</evidence>